<evidence type="ECO:0000256" key="2">
    <source>
        <dbReference type="ARBA" id="ARBA00022741"/>
    </source>
</evidence>
<dbReference type="GO" id="GO:0005524">
    <property type="term" value="F:ATP binding"/>
    <property type="evidence" value="ECO:0007669"/>
    <property type="project" value="UniProtKB-KW"/>
</dbReference>
<reference evidence="8 9" key="1">
    <citation type="journal article" date="2016" name="Nat. Commun.">
        <title>Thousands of microbial genomes shed light on interconnected biogeochemical processes in an aquifer system.</title>
        <authorList>
            <person name="Anantharaman K."/>
            <person name="Brown C.T."/>
            <person name="Hug L.A."/>
            <person name="Sharon I."/>
            <person name="Castelle C.J."/>
            <person name="Probst A.J."/>
            <person name="Thomas B.C."/>
            <person name="Singh A."/>
            <person name="Wilkins M.J."/>
            <person name="Karaoz U."/>
            <person name="Brodie E.L."/>
            <person name="Williams K.H."/>
            <person name="Hubbard S.S."/>
            <person name="Banfield J.F."/>
        </authorList>
    </citation>
    <scope>NUCLEOTIDE SEQUENCE [LARGE SCALE GENOMIC DNA]</scope>
</reference>
<proteinExistence type="predicted"/>
<dbReference type="Proteomes" id="UP000178558">
    <property type="component" value="Unassembled WGS sequence"/>
</dbReference>
<feature type="transmembrane region" description="Helical" evidence="5">
    <location>
        <begin position="63"/>
        <end position="87"/>
    </location>
</feature>
<evidence type="ECO:0000313" key="9">
    <source>
        <dbReference type="Proteomes" id="UP000178558"/>
    </source>
</evidence>
<dbReference type="EMBL" id="MGAQ01000010">
    <property type="protein sequence ID" value="OGK50883.1"/>
    <property type="molecule type" value="Genomic_DNA"/>
</dbReference>
<dbReference type="Gene3D" id="3.40.50.300">
    <property type="entry name" value="P-loop containing nucleotide triphosphate hydrolases"/>
    <property type="match status" value="2"/>
</dbReference>
<evidence type="ECO:0000256" key="5">
    <source>
        <dbReference type="SAM" id="Phobius"/>
    </source>
</evidence>
<dbReference type="InterPro" id="IPR001270">
    <property type="entry name" value="ClpA/B"/>
</dbReference>
<dbReference type="CDD" id="cd00009">
    <property type="entry name" value="AAA"/>
    <property type="match status" value="1"/>
</dbReference>
<dbReference type="Pfam" id="PF17871">
    <property type="entry name" value="AAA_lid_9"/>
    <property type="match status" value="1"/>
</dbReference>
<dbReference type="InterPro" id="IPR050130">
    <property type="entry name" value="ClpA_ClpB"/>
</dbReference>
<evidence type="ECO:0000256" key="1">
    <source>
        <dbReference type="ARBA" id="ARBA00022737"/>
    </source>
</evidence>
<keyword evidence="1" id="KW-0677">Repeat</keyword>
<evidence type="ECO:0000313" key="8">
    <source>
        <dbReference type="EMBL" id="OGK50883.1"/>
    </source>
</evidence>
<keyword evidence="4" id="KW-0143">Chaperone</keyword>
<keyword evidence="5" id="KW-0812">Transmembrane</keyword>
<organism evidence="8 9">
    <name type="scientific">Candidatus Roizmanbacteria bacterium RIFCSPLOWO2_01_FULL_40_42</name>
    <dbReference type="NCBI Taxonomy" id="1802066"/>
    <lineage>
        <taxon>Bacteria</taxon>
        <taxon>Candidatus Roizmaniibacteriota</taxon>
    </lineage>
</organism>
<dbReference type="Gene3D" id="1.10.8.60">
    <property type="match status" value="2"/>
</dbReference>
<dbReference type="SMART" id="SM00382">
    <property type="entry name" value="AAA"/>
    <property type="match status" value="2"/>
</dbReference>
<dbReference type="SUPFAM" id="SSF52540">
    <property type="entry name" value="P-loop containing nucleoside triphosphate hydrolases"/>
    <property type="match status" value="2"/>
</dbReference>
<gene>
    <name evidence="8" type="ORF">A3B50_01225</name>
</gene>
<dbReference type="Pfam" id="PF07724">
    <property type="entry name" value="AAA_2"/>
    <property type="match status" value="1"/>
</dbReference>
<evidence type="ECO:0000256" key="3">
    <source>
        <dbReference type="ARBA" id="ARBA00022840"/>
    </source>
</evidence>
<keyword evidence="2" id="KW-0547">Nucleotide-binding</keyword>
<dbReference type="InterPro" id="IPR025662">
    <property type="entry name" value="Sigma_54_int_dom_ATP-bd_1"/>
</dbReference>
<dbReference type="SMART" id="SM01086">
    <property type="entry name" value="ClpB_D2-small"/>
    <property type="match status" value="1"/>
</dbReference>
<dbReference type="GO" id="GO:0034605">
    <property type="term" value="P:cellular response to heat"/>
    <property type="evidence" value="ECO:0007669"/>
    <property type="project" value="TreeGrafter"/>
</dbReference>
<dbReference type="PANTHER" id="PTHR11638">
    <property type="entry name" value="ATP-DEPENDENT CLP PROTEASE"/>
    <property type="match status" value="1"/>
</dbReference>
<dbReference type="AlphaFoldDB" id="A0A1F7J5J6"/>
<dbReference type="PRINTS" id="PR00300">
    <property type="entry name" value="CLPPROTEASEA"/>
</dbReference>
<feature type="transmembrane region" description="Helical" evidence="5">
    <location>
        <begin position="93"/>
        <end position="116"/>
    </location>
</feature>
<accession>A0A1F7J5J6</accession>
<evidence type="ECO:0000259" key="7">
    <source>
        <dbReference type="SMART" id="SM01086"/>
    </source>
</evidence>
<keyword evidence="3" id="KW-0067">ATP-binding</keyword>
<dbReference type="GO" id="GO:0005737">
    <property type="term" value="C:cytoplasm"/>
    <property type="evidence" value="ECO:0007669"/>
    <property type="project" value="TreeGrafter"/>
</dbReference>
<evidence type="ECO:0008006" key="10">
    <source>
        <dbReference type="Google" id="ProtNLM"/>
    </source>
</evidence>
<dbReference type="InterPro" id="IPR019489">
    <property type="entry name" value="Clp_ATPase_C"/>
</dbReference>
<feature type="domain" description="Clp ATPase C-terminal" evidence="7">
    <location>
        <begin position="670"/>
        <end position="743"/>
    </location>
</feature>
<dbReference type="CDD" id="cd19499">
    <property type="entry name" value="RecA-like_ClpB_Hsp104-like"/>
    <property type="match status" value="1"/>
</dbReference>
<dbReference type="InterPro" id="IPR027417">
    <property type="entry name" value="P-loop_NTPase"/>
</dbReference>
<dbReference type="PANTHER" id="PTHR11638:SF18">
    <property type="entry name" value="HEAT SHOCK PROTEIN 104"/>
    <property type="match status" value="1"/>
</dbReference>
<dbReference type="InterPro" id="IPR003593">
    <property type="entry name" value="AAA+_ATPase"/>
</dbReference>
<evidence type="ECO:0000256" key="4">
    <source>
        <dbReference type="ARBA" id="ARBA00023186"/>
    </source>
</evidence>
<evidence type="ECO:0000259" key="6">
    <source>
        <dbReference type="SMART" id="SM00382"/>
    </source>
</evidence>
<dbReference type="InterPro" id="IPR041546">
    <property type="entry name" value="ClpA/ClpB_AAA_lid"/>
</dbReference>
<keyword evidence="5" id="KW-1133">Transmembrane helix</keyword>
<feature type="domain" description="AAA+ ATPase" evidence="6">
    <location>
        <begin position="222"/>
        <end position="363"/>
    </location>
</feature>
<dbReference type="InterPro" id="IPR003959">
    <property type="entry name" value="ATPase_AAA_core"/>
</dbReference>
<comment type="caution">
    <text evidence="8">The sequence shown here is derived from an EMBL/GenBank/DDBJ whole genome shotgun (WGS) entry which is preliminary data.</text>
</comment>
<dbReference type="GO" id="GO:0016887">
    <property type="term" value="F:ATP hydrolysis activity"/>
    <property type="evidence" value="ECO:0007669"/>
    <property type="project" value="InterPro"/>
</dbReference>
<dbReference type="Pfam" id="PF10431">
    <property type="entry name" value="ClpB_D2-small"/>
    <property type="match status" value="1"/>
</dbReference>
<protein>
    <recommendedName>
        <fullName evidence="10">AAA+ ATPase domain-containing protein</fullName>
    </recommendedName>
</protein>
<keyword evidence="5" id="KW-0472">Membrane</keyword>
<name>A0A1F7J5J6_9BACT</name>
<feature type="domain" description="AAA+ ATPase" evidence="6">
    <location>
        <begin position="501"/>
        <end position="663"/>
    </location>
</feature>
<feature type="transmembrane region" description="Helical" evidence="5">
    <location>
        <begin position="20"/>
        <end position="42"/>
    </location>
</feature>
<dbReference type="PROSITE" id="PS00675">
    <property type="entry name" value="SIGMA54_INTERACT_1"/>
    <property type="match status" value="1"/>
</dbReference>
<dbReference type="Pfam" id="PF00004">
    <property type="entry name" value="AAA"/>
    <property type="match status" value="1"/>
</dbReference>
<sequence length="743" mass="85289">MKKESDLQKLIHNFFEGLVNVFLFLPYFFSVPALATTLFKPWKNLTGRKTSMGFSFEEWSNRLAFNLISRFLGFFMRISILIFFLLIETAYLVFVPVNVLIFVLLLPFLLVAGRFVKSEEERKELFKIRFLQDHSLLPPSRIGTTNWFDSYYEKSLKQTKWWKLENLFSVPPLARDWAFGYTPILDQYTDDLTEPSHQITIHSAVDRAKEIEAIESVLIKNTESNVVLVGEEGVGKRAIIDSLSKRIYEGKSNNLLAYKRILKLNAERVLSEQTDQKKRELFLEELFKEASEATNIILLIENLDRFVSSTQDRVDLSIPLEKFAKTSKLHVVGITTPFLYQKFIFPNEKISRIFTKIDIEEIAKIHAMEILLNLVVDLEKKNNVIIPYETVANTIERSDYYITHIPFPEKAINLLEEACVYALQHKYQKSGEKVIVLPQIVDAVISEKTHIPTQLDGALKNKLLRLKEDLSVSILHQPYAIDSIEKTLQSSFVQLGKRKKPLASFLFLGPTGVGKTETAKVLSKIFFGDDNHLIRFDMSSYQSKEDIPQLIGSLDKQIPGLLTEKIRELPYGVLLLDEIEKAHKDLANIFLTILDEGYFADGYGKHVDCKNLIIVATSNAASTELFKNKISQEQLTDFLIENKLFSPEFLNRFDGVIGYQAFDQTALFDLGKKIIRENSDRLYKLHKIKVEVSDQTLKNLITNAYKPEFGARNLQRVISEEIDSQIAKLILEEKVKENSAVSL</sequence>